<dbReference type="RefSeq" id="WP_313915205.1">
    <property type="nucleotide sequence ID" value="NZ_CP135076.1"/>
</dbReference>
<protein>
    <submittedName>
        <fullName evidence="2">Uncharacterized protein</fullName>
    </submittedName>
</protein>
<feature type="transmembrane region" description="Helical" evidence="1">
    <location>
        <begin position="45"/>
        <end position="74"/>
    </location>
</feature>
<evidence type="ECO:0000256" key="1">
    <source>
        <dbReference type="SAM" id="Phobius"/>
    </source>
</evidence>
<sequence length="75" mass="8086">MLMILLLPVGLLLATLFGRNALIGLRTGVIYAQSHRIERKAQPINFWIAVVFSIAFATVSVAMVGVASWAIVAFG</sequence>
<proteinExistence type="predicted"/>
<keyword evidence="1" id="KW-1133">Transmembrane helix</keyword>
<name>A0ABZ0B857_9SPHN</name>
<evidence type="ECO:0000313" key="2">
    <source>
        <dbReference type="EMBL" id="WNO53601.1"/>
    </source>
</evidence>
<accession>A0ABZ0B857</accession>
<dbReference type="EMBL" id="CP135076">
    <property type="protein sequence ID" value="WNO53601.1"/>
    <property type="molecule type" value="Genomic_DNA"/>
</dbReference>
<keyword evidence="1" id="KW-0812">Transmembrane</keyword>
<keyword evidence="3" id="KW-1185">Reference proteome</keyword>
<evidence type="ECO:0000313" key="3">
    <source>
        <dbReference type="Proteomes" id="UP001302249"/>
    </source>
</evidence>
<dbReference type="Proteomes" id="UP001302249">
    <property type="component" value="Chromosome"/>
</dbReference>
<gene>
    <name evidence="2" type="ORF">RPR59_14370</name>
</gene>
<reference evidence="2 3" key="1">
    <citation type="submission" date="2023-09" db="EMBL/GenBank/DDBJ databases">
        <authorList>
            <person name="Rey-Velasco X."/>
        </authorList>
    </citation>
    <scope>NUCLEOTIDE SEQUENCE [LARGE SCALE GENOMIC DNA]</scope>
    <source>
        <strain evidence="2 3">W311</strain>
    </source>
</reference>
<organism evidence="2 3">
    <name type="scientific">Stakelama saccharophila</name>
    <dbReference type="NCBI Taxonomy" id="3075605"/>
    <lineage>
        <taxon>Bacteria</taxon>
        <taxon>Pseudomonadati</taxon>
        <taxon>Pseudomonadota</taxon>
        <taxon>Alphaproteobacteria</taxon>
        <taxon>Sphingomonadales</taxon>
        <taxon>Sphingomonadaceae</taxon>
        <taxon>Stakelama</taxon>
    </lineage>
</organism>
<keyword evidence="1" id="KW-0472">Membrane</keyword>